<dbReference type="InterPro" id="IPR027417">
    <property type="entry name" value="P-loop_NTPase"/>
</dbReference>
<evidence type="ECO:0000256" key="11">
    <source>
        <dbReference type="ARBA" id="ARBA00048988"/>
    </source>
</evidence>
<dbReference type="Pfam" id="PF18074">
    <property type="entry name" value="PriA_C"/>
    <property type="match status" value="1"/>
</dbReference>
<dbReference type="SMART" id="SM00487">
    <property type="entry name" value="DEXDc"/>
    <property type="match status" value="1"/>
</dbReference>
<sequence length="866" mass="95362">MADPSPSQCVASVALLSQAVVEPLTYLIPEGLRGQISTGSAVVVPLQRRWTSGIVVGWGASSTPAEAELRPIHAVLDERPALNPAQLELARWIAAEYHAPLGRCCALMTPPGFTPRSAYVYRLTEEGERAVTLNGEDASAADPRRRLLKVLHWRGPSVESRLARAMRGIPNWRRALKALVKTGLVSRASTLQPPRAQPRRTTLAQLVVGDDTLALALANLQANRQLRPETRARRAAVLSYLHSHNGLAAAEWIFAETGATREDLRWLAMRGYIALGDAAQWRDPLADVDYVAKSPPPLTEDQAQAWRAIRSRIALPELSKDVSRSASFLLRGVTGSGKTEIYLRAAEAVLEQGRGALILVPEIALTPQTSRRFLERFPGQVALIHSGLKPGERYDTWRRIRAGELRVVVGARSALFAPLPQVGLIVLDEAHDPSYKQTAPPYYDARHVAMRYAELTGATLIFGSATPALEAWQMVREGRLKLLELPNRVRGHARRIADQQARLGVPAVLQPETEAVAYQPLPAVQVVDMRAELRGGNLDMFSGALMQALAETLRRGEQAILFLNRRGAASSVLCRDCGHVLRCPNDDTPLTYHAEAVNPISPTCPPVPHLQCHQCEYVAPTPSRCPACGSRRIRFIGVGTQKVEQAVLQRFPEARVLRWDRDSAGRGGGDHILQRFVNRQADVLVGTQMIAKSLDLPMVTLVGVVLADVGLFLPDFRAGERVFDLLVQVAGRAGRGLLPGRVIVQTYNPEHPAIAFAARHDVQGFVAYELAQRRMLNLPPFTRLVRFEYADADNDVARRACELLARQVRRSPYQSGVIGPAPAYFPKRNNRYRWQMLARTLAPRELLAGLDVPRGFIVDVDPVSVL</sequence>
<evidence type="ECO:0000256" key="3">
    <source>
        <dbReference type="ARBA" id="ARBA00022723"/>
    </source>
</evidence>
<dbReference type="InterPro" id="IPR014001">
    <property type="entry name" value="Helicase_ATP-bd"/>
</dbReference>
<keyword evidence="2 12" id="KW-0235">DNA replication</keyword>
<evidence type="ECO:0000256" key="12">
    <source>
        <dbReference type="HAMAP-Rule" id="MF_00983"/>
    </source>
</evidence>
<dbReference type="GO" id="GO:0006270">
    <property type="term" value="P:DNA replication initiation"/>
    <property type="evidence" value="ECO:0007669"/>
    <property type="project" value="TreeGrafter"/>
</dbReference>
<dbReference type="CDD" id="cd18804">
    <property type="entry name" value="SF2_C_priA"/>
    <property type="match status" value="1"/>
</dbReference>
<dbReference type="CDD" id="cd17929">
    <property type="entry name" value="DEXHc_priA"/>
    <property type="match status" value="1"/>
</dbReference>
<dbReference type="GO" id="GO:1990077">
    <property type="term" value="C:primosome complex"/>
    <property type="evidence" value="ECO:0007669"/>
    <property type="project" value="UniProtKB-UniRule"/>
</dbReference>
<feature type="binding site" evidence="12">
    <location>
        <position position="612"/>
    </location>
    <ligand>
        <name>Zn(2+)</name>
        <dbReference type="ChEBI" id="CHEBI:29105"/>
        <label>2</label>
    </ligand>
</feature>
<dbReference type="EC" id="5.6.2.4" evidence="12"/>
<evidence type="ECO:0000256" key="10">
    <source>
        <dbReference type="ARBA" id="ARBA00023235"/>
    </source>
</evidence>
<comment type="caution">
    <text evidence="12">Lacks conserved residue(s) required for the propagation of feature annotation.</text>
</comment>
<dbReference type="InterPro" id="IPR005259">
    <property type="entry name" value="PriA"/>
</dbReference>
<comment type="subunit">
    <text evidence="12">Component of the replication restart primosome.</text>
</comment>
<keyword evidence="7 12" id="KW-0862">Zinc</keyword>
<organism evidence="14 15">
    <name type="scientific">Candidatus Thermofonsia Clade 3 bacterium</name>
    <dbReference type="NCBI Taxonomy" id="2364212"/>
    <lineage>
        <taxon>Bacteria</taxon>
        <taxon>Bacillati</taxon>
        <taxon>Chloroflexota</taxon>
        <taxon>Candidatus Thermofontia</taxon>
        <taxon>Candidatus Thermofonsia Clade 3</taxon>
    </lineage>
</organism>
<dbReference type="SUPFAM" id="SSF52540">
    <property type="entry name" value="P-loop containing nucleoside triphosphate hydrolases"/>
    <property type="match status" value="2"/>
</dbReference>
<evidence type="ECO:0000256" key="8">
    <source>
        <dbReference type="ARBA" id="ARBA00022840"/>
    </source>
</evidence>
<evidence type="ECO:0000256" key="6">
    <source>
        <dbReference type="ARBA" id="ARBA00022806"/>
    </source>
</evidence>
<name>A0A2M8QBC7_9CHLR</name>
<dbReference type="FunFam" id="3.40.50.300:FF:000489">
    <property type="entry name" value="Primosome assembly protein PriA"/>
    <property type="match status" value="1"/>
</dbReference>
<evidence type="ECO:0000256" key="5">
    <source>
        <dbReference type="ARBA" id="ARBA00022801"/>
    </source>
</evidence>
<keyword evidence="1 12" id="KW-0639">Primosome</keyword>
<protein>
    <recommendedName>
        <fullName evidence="12">Replication restart protein PriA</fullName>
    </recommendedName>
    <alternativeName>
        <fullName evidence="12">ATP-dependent DNA helicase PriA</fullName>
        <ecNumber evidence="12">5.6.2.4</ecNumber>
    </alternativeName>
    <alternativeName>
        <fullName evidence="12">DNA 3'-5' helicase PriA</fullName>
    </alternativeName>
</protein>
<evidence type="ECO:0000259" key="13">
    <source>
        <dbReference type="PROSITE" id="PS51192"/>
    </source>
</evidence>
<dbReference type="GO" id="GO:0043138">
    <property type="term" value="F:3'-5' DNA helicase activity"/>
    <property type="evidence" value="ECO:0007669"/>
    <property type="project" value="UniProtKB-EC"/>
</dbReference>
<dbReference type="NCBIfam" id="TIGR00595">
    <property type="entry name" value="priA"/>
    <property type="match status" value="1"/>
</dbReference>
<dbReference type="Gene3D" id="3.40.1440.60">
    <property type="entry name" value="PriA, 3(prime) DNA-binding domain"/>
    <property type="match status" value="1"/>
</dbReference>
<keyword evidence="4 12" id="KW-0547">Nucleotide-binding</keyword>
<comment type="caution">
    <text evidence="14">The sequence shown here is derived from an EMBL/GenBank/DDBJ whole genome shotgun (WGS) entry which is preliminary data.</text>
</comment>
<dbReference type="HAMAP" id="MF_00983">
    <property type="entry name" value="PriA"/>
    <property type="match status" value="1"/>
</dbReference>
<dbReference type="EMBL" id="PGTN01000068">
    <property type="protein sequence ID" value="PJF47094.1"/>
    <property type="molecule type" value="Genomic_DNA"/>
</dbReference>
<evidence type="ECO:0000256" key="7">
    <source>
        <dbReference type="ARBA" id="ARBA00022833"/>
    </source>
</evidence>
<comment type="cofactor">
    <cofactor evidence="12">
        <name>Zn(2+)</name>
        <dbReference type="ChEBI" id="CHEBI:29105"/>
    </cofactor>
    <text evidence="12">Binds 2 zinc ions per subunit.</text>
</comment>
<evidence type="ECO:0000256" key="1">
    <source>
        <dbReference type="ARBA" id="ARBA00022515"/>
    </source>
</evidence>
<dbReference type="GO" id="GO:0005524">
    <property type="term" value="F:ATP binding"/>
    <property type="evidence" value="ECO:0007669"/>
    <property type="project" value="UniProtKB-UniRule"/>
</dbReference>
<keyword evidence="5 12" id="KW-0378">Hydrolase</keyword>
<dbReference type="PANTHER" id="PTHR30580:SF0">
    <property type="entry name" value="PRIMOSOMAL PROTEIN N"/>
    <property type="match status" value="1"/>
</dbReference>
<comment type="catalytic activity">
    <reaction evidence="12">
        <text>Couples ATP hydrolysis with the unwinding of duplex DNA by translocating in the 3'-5' direction.</text>
        <dbReference type="EC" id="5.6.2.4"/>
    </reaction>
</comment>
<keyword evidence="10 12" id="KW-0413">Isomerase</keyword>
<dbReference type="InterPro" id="IPR042115">
    <property type="entry name" value="PriA_3primeBD_sf"/>
</dbReference>
<proteinExistence type="inferred from homology"/>
<dbReference type="Gene3D" id="3.40.50.300">
    <property type="entry name" value="P-loop containing nucleotide triphosphate hydrolases"/>
    <property type="match status" value="2"/>
</dbReference>
<dbReference type="Pfam" id="PF00270">
    <property type="entry name" value="DEAD"/>
    <property type="match status" value="1"/>
</dbReference>
<keyword evidence="3 12" id="KW-0479">Metal-binding</keyword>
<reference evidence="14 15" key="1">
    <citation type="submission" date="2017-11" db="EMBL/GenBank/DDBJ databases">
        <title>Evolution of Phototrophy in the Chloroflexi Phylum Driven by Horizontal Gene Transfer.</title>
        <authorList>
            <person name="Ward L.M."/>
            <person name="Hemp J."/>
            <person name="Shih P.M."/>
            <person name="Mcglynn S.E."/>
            <person name="Fischer W."/>
        </authorList>
    </citation>
    <scope>NUCLEOTIDE SEQUENCE [LARGE SCALE GENOMIC DNA]</scope>
    <source>
        <strain evidence="14">JP3_7</strain>
    </source>
</reference>
<dbReference type="AlphaFoldDB" id="A0A2M8QBC7"/>
<feature type="binding site" evidence="12">
    <location>
        <position position="628"/>
    </location>
    <ligand>
        <name>Zn(2+)</name>
        <dbReference type="ChEBI" id="CHEBI:29105"/>
        <label>1</label>
    </ligand>
</feature>
<evidence type="ECO:0000313" key="14">
    <source>
        <dbReference type="EMBL" id="PJF47094.1"/>
    </source>
</evidence>
<feature type="binding site" evidence="12">
    <location>
        <position position="625"/>
    </location>
    <ligand>
        <name>Zn(2+)</name>
        <dbReference type="ChEBI" id="CHEBI:29105"/>
        <label>1</label>
    </ligand>
</feature>
<comment type="catalytic activity">
    <reaction evidence="11 12">
        <text>ATP + H2O = ADP + phosphate + H(+)</text>
        <dbReference type="Rhea" id="RHEA:13065"/>
        <dbReference type="ChEBI" id="CHEBI:15377"/>
        <dbReference type="ChEBI" id="CHEBI:15378"/>
        <dbReference type="ChEBI" id="CHEBI:30616"/>
        <dbReference type="ChEBI" id="CHEBI:43474"/>
        <dbReference type="ChEBI" id="CHEBI:456216"/>
        <dbReference type="EC" id="5.6.2.4"/>
    </reaction>
</comment>
<feature type="binding site" evidence="12">
    <location>
        <position position="615"/>
    </location>
    <ligand>
        <name>Zn(2+)</name>
        <dbReference type="ChEBI" id="CHEBI:29105"/>
        <label>2</label>
    </ligand>
</feature>
<dbReference type="PROSITE" id="PS51192">
    <property type="entry name" value="HELICASE_ATP_BIND_1"/>
    <property type="match status" value="1"/>
</dbReference>
<dbReference type="GO" id="GO:0016887">
    <property type="term" value="F:ATP hydrolysis activity"/>
    <property type="evidence" value="ECO:0007669"/>
    <property type="project" value="RHEA"/>
</dbReference>
<dbReference type="Proteomes" id="UP000230790">
    <property type="component" value="Unassembled WGS sequence"/>
</dbReference>
<feature type="binding site" evidence="12">
    <location>
        <position position="574"/>
    </location>
    <ligand>
        <name>Zn(2+)</name>
        <dbReference type="ChEBI" id="CHEBI:29105"/>
        <label>1</label>
    </ligand>
</feature>
<evidence type="ECO:0000256" key="2">
    <source>
        <dbReference type="ARBA" id="ARBA00022705"/>
    </source>
</evidence>
<dbReference type="InterPro" id="IPR011545">
    <property type="entry name" value="DEAD/DEAH_box_helicase_dom"/>
</dbReference>
<evidence type="ECO:0000256" key="9">
    <source>
        <dbReference type="ARBA" id="ARBA00023125"/>
    </source>
</evidence>
<dbReference type="GO" id="GO:0008270">
    <property type="term" value="F:zinc ion binding"/>
    <property type="evidence" value="ECO:0007669"/>
    <property type="project" value="UniProtKB-UniRule"/>
</dbReference>
<accession>A0A2M8QBC7</accession>
<dbReference type="GO" id="GO:0003677">
    <property type="term" value="F:DNA binding"/>
    <property type="evidence" value="ECO:0007669"/>
    <property type="project" value="UniProtKB-UniRule"/>
</dbReference>
<dbReference type="InterPro" id="IPR041236">
    <property type="entry name" value="PriA_C"/>
</dbReference>
<comment type="similarity">
    <text evidence="12">Belongs to the helicase family. PriA subfamily.</text>
</comment>
<dbReference type="GO" id="GO:0006269">
    <property type="term" value="P:DNA replication, synthesis of primer"/>
    <property type="evidence" value="ECO:0007669"/>
    <property type="project" value="UniProtKB-KW"/>
</dbReference>
<gene>
    <name evidence="12 14" type="primary">priA</name>
    <name evidence="14" type="ORF">CUN48_10420</name>
</gene>
<dbReference type="GO" id="GO:0006310">
    <property type="term" value="P:DNA recombination"/>
    <property type="evidence" value="ECO:0007669"/>
    <property type="project" value="InterPro"/>
</dbReference>
<feature type="domain" description="Helicase ATP-binding" evidence="13">
    <location>
        <begin position="319"/>
        <end position="485"/>
    </location>
</feature>
<keyword evidence="8 12" id="KW-0067">ATP-binding</keyword>
<dbReference type="InterPro" id="IPR041222">
    <property type="entry name" value="PriA_3primeBD"/>
</dbReference>
<feature type="binding site" evidence="12">
    <location>
        <position position="583"/>
    </location>
    <ligand>
        <name>Zn(2+)</name>
        <dbReference type="ChEBI" id="CHEBI:29105"/>
        <label>2</label>
    </ligand>
</feature>
<feature type="binding site" evidence="12">
    <location>
        <position position="577"/>
    </location>
    <ligand>
        <name>Zn(2+)</name>
        <dbReference type="ChEBI" id="CHEBI:29105"/>
        <label>1</label>
    </ligand>
</feature>
<keyword evidence="6 12" id="KW-0347">Helicase</keyword>
<keyword evidence="9 12" id="KW-0238">DNA-binding</keyword>
<evidence type="ECO:0000256" key="4">
    <source>
        <dbReference type="ARBA" id="ARBA00022741"/>
    </source>
</evidence>
<comment type="function">
    <text evidence="12">Initiates the restart of stalled replication forks, which reloads the replicative helicase on sites other than the origin of replication. Recognizes and binds to abandoned replication forks and remodels them to uncover a helicase loading site. Promotes assembly of the primosome at these replication forks.</text>
</comment>
<dbReference type="PANTHER" id="PTHR30580">
    <property type="entry name" value="PRIMOSOMAL PROTEIN N"/>
    <property type="match status" value="1"/>
</dbReference>
<dbReference type="GO" id="GO:0006302">
    <property type="term" value="P:double-strand break repair"/>
    <property type="evidence" value="ECO:0007669"/>
    <property type="project" value="InterPro"/>
</dbReference>
<evidence type="ECO:0000313" key="15">
    <source>
        <dbReference type="Proteomes" id="UP000230790"/>
    </source>
</evidence>
<dbReference type="Pfam" id="PF17764">
    <property type="entry name" value="PriA_3primeBD"/>
    <property type="match status" value="1"/>
</dbReference>